<accession>A0ABW5KJG8</accession>
<feature type="signal peptide" evidence="1">
    <location>
        <begin position="1"/>
        <end position="23"/>
    </location>
</feature>
<evidence type="ECO:0000256" key="1">
    <source>
        <dbReference type="SAM" id="SignalP"/>
    </source>
</evidence>
<dbReference type="RefSeq" id="WP_380904885.1">
    <property type="nucleotide sequence ID" value="NZ_JBHUEG010000005.1"/>
</dbReference>
<reference evidence="3" key="1">
    <citation type="journal article" date="2019" name="Int. J. Syst. Evol. Microbiol.">
        <title>The Global Catalogue of Microorganisms (GCM) 10K type strain sequencing project: providing services to taxonomists for standard genome sequencing and annotation.</title>
        <authorList>
            <consortium name="The Broad Institute Genomics Platform"/>
            <consortium name="The Broad Institute Genome Sequencing Center for Infectious Disease"/>
            <person name="Wu L."/>
            <person name="Ma J."/>
        </authorList>
    </citation>
    <scope>NUCLEOTIDE SEQUENCE [LARGE SCALE GENOMIC DNA]</scope>
    <source>
        <strain evidence="3">KCTC 42662</strain>
    </source>
</reference>
<comment type="caution">
    <text evidence="2">The sequence shown here is derived from an EMBL/GenBank/DDBJ whole genome shotgun (WGS) entry which is preliminary data.</text>
</comment>
<name>A0ABW5KJG8_9SPHI</name>
<evidence type="ECO:0008006" key="4">
    <source>
        <dbReference type="Google" id="ProtNLM"/>
    </source>
</evidence>
<feature type="chain" id="PRO_5046282884" description="DUF4168 domain-containing protein" evidence="1">
    <location>
        <begin position="24"/>
        <end position="146"/>
    </location>
</feature>
<keyword evidence="3" id="KW-1185">Reference proteome</keyword>
<dbReference type="EMBL" id="JBHULR010000006">
    <property type="protein sequence ID" value="MFD2548779.1"/>
    <property type="molecule type" value="Genomic_DNA"/>
</dbReference>
<dbReference type="Proteomes" id="UP001597545">
    <property type="component" value="Unassembled WGS sequence"/>
</dbReference>
<proteinExistence type="predicted"/>
<evidence type="ECO:0000313" key="2">
    <source>
        <dbReference type="EMBL" id="MFD2548779.1"/>
    </source>
</evidence>
<gene>
    <name evidence="2" type="ORF">ACFSR5_14100</name>
</gene>
<sequence>MLRFRHLLLTFCAAILCTLSTQAQTRDSKRFAAIENEKIAYITKELNLSQSEAQRFFPIYNQYNKEMWSVKSKKTGSSSAAPAGTNSFNGSGRRDVLSYDAKELEIKKEYRRKFADVIGNSRASQFFEIEQNFRELLYKELKRRNR</sequence>
<protein>
    <recommendedName>
        <fullName evidence="4">DUF4168 domain-containing protein</fullName>
    </recommendedName>
</protein>
<evidence type="ECO:0000313" key="3">
    <source>
        <dbReference type="Proteomes" id="UP001597545"/>
    </source>
</evidence>
<keyword evidence="1" id="KW-0732">Signal</keyword>
<organism evidence="2 3">
    <name type="scientific">Sphingobacterium suaedae</name>
    <dbReference type="NCBI Taxonomy" id="1686402"/>
    <lineage>
        <taxon>Bacteria</taxon>
        <taxon>Pseudomonadati</taxon>
        <taxon>Bacteroidota</taxon>
        <taxon>Sphingobacteriia</taxon>
        <taxon>Sphingobacteriales</taxon>
        <taxon>Sphingobacteriaceae</taxon>
        <taxon>Sphingobacterium</taxon>
    </lineage>
</organism>